<dbReference type="Proteomes" id="UP001230504">
    <property type="component" value="Unassembled WGS sequence"/>
</dbReference>
<protein>
    <submittedName>
        <fullName evidence="2">Uncharacterized protein</fullName>
    </submittedName>
</protein>
<dbReference type="AlphaFoldDB" id="A0AAD8QF41"/>
<evidence type="ECO:0000313" key="3">
    <source>
        <dbReference type="Proteomes" id="UP001230504"/>
    </source>
</evidence>
<gene>
    <name evidence="2" type="ORF">LY79DRAFT_9078</name>
</gene>
<accession>A0AAD8QF41</accession>
<name>A0AAD8QF41_9PEZI</name>
<proteinExistence type="predicted"/>
<reference evidence="2" key="1">
    <citation type="submission" date="2021-06" db="EMBL/GenBank/DDBJ databases">
        <title>Comparative genomics, transcriptomics and evolutionary studies reveal genomic signatures of adaptation to plant cell wall in hemibiotrophic fungi.</title>
        <authorList>
            <consortium name="DOE Joint Genome Institute"/>
            <person name="Baroncelli R."/>
            <person name="Diaz J.F."/>
            <person name="Benocci T."/>
            <person name="Peng M."/>
            <person name="Battaglia E."/>
            <person name="Haridas S."/>
            <person name="Andreopoulos W."/>
            <person name="Labutti K."/>
            <person name="Pangilinan J."/>
            <person name="Floch G.L."/>
            <person name="Makela M.R."/>
            <person name="Henrissat B."/>
            <person name="Grigoriev I.V."/>
            <person name="Crouch J.A."/>
            <person name="De Vries R.P."/>
            <person name="Sukno S.A."/>
            <person name="Thon M.R."/>
        </authorList>
    </citation>
    <scope>NUCLEOTIDE SEQUENCE</scope>
    <source>
        <strain evidence="2">CBS 125086</strain>
    </source>
</reference>
<feature type="region of interest" description="Disordered" evidence="1">
    <location>
        <begin position="42"/>
        <end position="70"/>
    </location>
</feature>
<evidence type="ECO:0000313" key="2">
    <source>
        <dbReference type="EMBL" id="KAK1600148.1"/>
    </source>
</evidence>
<dbReference type="GeneID" id="85449445"/>
<dbReference type="EMBL" id="JAHLJV010000001">
    <property type="protein sequence ID" value="KAK1600148.1"/>
    <property type="molecule type" value="Genomic_DNA"/>
</dbReference>
<dbReference type="RefSeq" id="XP_060420644.1">
    <property type="nucleotide sequence ID" value="XM_060565205.1"/>
</dbReference>
<comment type="caution">
    <text evidence="2">The sequence shown here is derived from an EMBL/GenBank/DDBJ whole genome shotgun (WGS) entry which is preliminary data.</text>
</comment>
<keyword evidence="3" id="KW-1185">Reference proteome</keyword>
<evidence type="ECO:0000256" key="1">
    <source>
        <dbReference type="SAM" id="MobiDB-lite"/>
    </source>
</evidence>
<feature type="region of interest" description="Disordered" evidence="1">
    <location>
        <begin position="1"/>
        <end position="28"/>
    </location>
</feature>
<sequence>MRSRNGATWCRRHASLNSPPTKHGTPTAHACVRPAREQSWECPHRSVSGQAARRPHHESVGATRTGDVGPAMAGDVRHWSSDDCRCGKGPHPAPVEKRRMSMVVVSSDEKVRALARDAAVVDRGRRGSADEGDNQLTDANQVRDIEHEDLLATNIISFSLSTKCSPPWVIGKERSLSSLLLLPMSDFCRCHVTARRWVLKSGPPCGVAKRHDSEILVSRGGTLRSSKVRLLNIAIFSPPSI</sequence>
<organism evidence="2 3">
    <name type="scientific">Colletotrichum navitas</name>
    <dbReference type="NCBI Taxonomy" id="681940"/>
    <lineage>
        <taxon>Eukaryota</taxon>
        <taxon>Fungi</taxon>
        <taxon>Dikarya</taxon>
        <taxon>Ascomycota</taxon>
        <taxon>Pezizomycotina</taxon>
        <taxon>Sordariomycetes</taxon>
        <taxon>Hypocreomycetidae</taxon>
        <taxon>Glomerellales</taxon>
        <taxon>Glomerellaceae</taxon>
        <taxon>Colletotrichum</taxon>
        <taxon>Colletotrichum graminicola species complex</taxon>
    </lineage>
</organism>